<dbReference type="EMBL" id="AP013545">
    <property type="protein sequence ID" value="BAQ94303.1"/>
    <property type="molecule type" value="Genomic_DNA"/>
</dbReference>
<dbReference type="RefSeq" id="YP_009777845.1">
    <property type="nucleotide sequence ID" value="NC_047705.1"/>
</dbReference>
<evidence type="ECO:0000313" key="2">
    <source>
        <dbReference type="Proteomes" id="UP000504935"/>
    </source>
</evidence>
<name>A0A6S4PGL3_9CAUD</name>
<dbReference type="Proteomes" id="UP000504935">
    <property type="component" value="Segment"/>
</dbReference>
<protein>
    <submittedName>
        <fullName evidence="1">Uncharacterized protein</fullName>
    </submittedName>
</protein>
<proteinExistence type="predicted"/>
<accession>A0A6S4PGL3</accession>
<keyword evidence="2" id="KW-1185">Reference proteome</keyword>
<evidence type="ECO:0000313" key="1">
    <source>
        <dbReference type="EMBL" id="BAQ94303.1"/>
    </source>
</evidence>
<sequence length="56" mass="6459">MSKVMDALGDMFTEDIFQLLLDRKYKAAKAMMKKLGMKKVHIDKMIADSKKITTLH</sequence>
<organism evidence="1 2">
    <name type="scientific">uncultured phage MedDCM-OCT-S46-C10</name>
    <dbReference type="NCBI Taxonomy" id="2741074"/>
    <lineage>
        <taxon>Viruses</taxon>
        <taxon>Duplodnaviria</taxon>
        <taxon>Heunggongvirae</taxon>
        <taxon>Uroviricota</taxon>
        <taxon>Caudoviricetes</taxon>
        <taxon>Autographivirales</taxon>
        <taxon>Foussvirus</taxon>
        <taxon>Foussvirus S46C10</taxon>
    </lineage>
</organism>
<reference evidence="1 2" key="1">
    <citation type="journal article" date="2013" name="PLoS Genet.">
        <title>Expanding the Marine Virosphere Using Metagenomics.</title>
        <authorList>
            <person name="Mizuno C.M."/>
            <person name="Rodriguez-Valera F."/>
            <person name="Kimes N.E."/>
            <person name="Ghai R."/>
        </authorList>
    </citation>
    <scope>NUCLEOTIDE SEQUENCE [LARGE SCALE GENOMIC DNA]</scope>
    <source>
        <strain evidence="1">UvMED-CGR-U-MedDCM-OCT-S46-C10</strain>
    </source>
</reference>
<dbReference type="KEGG" id="vg:55412421"/>
<dbReference type="GeneID" id="55412421"/>